<evidence type="ECO:0000256" key="1">
    <source>
        <dbReference type="SAM" id="Phobius"/>
    </source>
</evidence>
<keyword evidence="1" id="KW-0472">Membrane</keyword>
<protein>
    <submittedName>
        <fullName evidence="2">Uncharacterized protein</fullName>
    </submittedName>
</protein>
<accession>A0A4Y7WHY0</accession>
<dbReference type="Proteomes" id="UP000298210">
    <property type="component" value="Unassembled WGS sequence"/>
</dbReference>
<reference evidence="2 3" key="1">
    <citation type="submission" date="2019-03" db="EMBL/GenBank/DDBJ databases">
        <authorList>
            <person name="Liu G."/>
        </authorList>
    </citation>
    <scope>NUCLEOTIDE SEQUENCE [LARGE SCALE GENOMIC DNA]</scope>
    <source>
        <strain evidence="2 3">DSM 19099</strain>
    </source>
</reference>
<dbReference type="AlphaFoldDB" id="A0A4Y7WHY0"/>
<comment type="caution">
    <text evidence="2">The sequence shown here is derived from an EMBL/GenBank/DDBJ whole genome shotgun (WGS) entry which is preliminary data.</text>
</comment>
<dbReference type="RefSeq" id="WP_134259271.1">
    <property type="nucleotide sequence ID" value="NZ_LDIM01000005.1"/>
</dbReference>
<proteinExistence type="predicted"/>
<evidence type="ECO:0000313" key="3">
    <source>
        <dbReference type="Proteomes" id="UP000298210"/>
    </source>
</evidence>
<dbReference type="EMBL" id="SNUX01000003">
    <property type="protein sequence ID" value="TES47862.1"/>
    <property type="molecule type" value="Genomic_DNA"/>
</dbReference>
<sequence length="67" mass="7714">MNTKRTIMLLLLALGPTLTMLSVTIELEWLARTVRVIGGILFMNTIIFYREIRASLHKTLAKRKKTL</sequence>
<name>A0A4Y7WHY0_9BACI</name>
<organism evidence="2 3">
    <name type="scientific">Shouchella lehensis</name>
    <dbReference type="NCBI Taxonomy" id="300825"/>
    <lineage>
        <taxon>Bacteria</taxon>
        <taxon>Bacillati</taxon>
        <taxon>Bacillota</taxon>
        <taxon>Bacilli</taxon>
        <taxon>Bacillales</taxon>
        <taxon>Bacillaceae</taxon>
        <taxon>Shouchella</taxon>
    </lineage>
</organism>
<evidence type="ECO:0000313" key="2">
    <source>
        <dbReference type="EMBL" id="TES47862.1"/>
    </source>
</evidence>
<keyword evidence="1" id="KW-1133">Transmembrane helix</keyword>
<keyword evidence="1" id="KW-0812">Transmembrane</keyword>
<feature type="transmembrane region" description="Helical" evidence="1">
    <location>
        <begin position="29"/>
        <end position="49"/>
    </location>
</feature>
<gene>
    <name evidence="2" type="ORF">E2L03_11915</name>
</gene>